<dbReference type="InterPro" id="IPR011009">
    <property type="entry name" value="Kinase-like_dom_sf"/>
</dbReference>
<dbReference type="PROSITE" id="PS50006">
    <property type="entry name" value="FHA_DOMAIN"/>
    <property type="match status" value="1"/>
</dbReference>
<dbReference type="RefSeq" id="XP_016630983.1">
    <property type="nucleotide sequence ID" value="XM_016778077.1"/>
</dbReference>
<evidence type="ECO:0000256" key="3">
    <source>
        <dbReference type="ARBA" id="ARBA00022840"/>
    </source>
</evidence>
<keyword evidence="3 4" id="KW-0067">ATP-binding</keyword>
<gene>
    <name evidence="8" type="ORF">Z520_07580</name>
</gene>
<feature type="compositionally biased region" description="Basic and acidic residues" evidence="5">
    <location>
        <begin position="643"/>
        <end position="653"/>
    </location>
</feature>
<dbReference type="STRING" id="1442371.A0A0D2H4W2"/>
<organism evidence="8 9">
    <name type="scientific">Fonsecaea multimorphosa CBS 102226</name>
    <dbReference type="NCBI Taxonomy" id="1442371"/>
    <lineage>
        <taxon>Eukaryota</taxon>
        <taxon>Fungi</taxon>
        <taxon>Dikarya</taxon>
        <taxon>Ascomycota</taxon>
        <taxon>Pezizomycotina</taxon>
        <taxon>Eurotiomycetes</taxon>
        <taxon>Chaetothyriomycetidae</taxon>
        <taxon>Chaetothyriales</taxon>
        <taxon>Herpotrichiellaceae</taxon>
        <taxon>Fonsecaea</taxon>
    </lineage>
</organism>
<dbReference type="SUPFAM" id="SSF56112">
    <property type="entry name" value="Protein kinase-like (PK-like)"/>
    <property type="match status" value="1"/>
</dbReference>
<feature type="compositionally biased region" description="Polar residues" evidence="5">
    <location>
        <begin position="824"/>
        <end position="836"/>
    </location>
</feature>
<feature type="region of interest" description="Disordered" evidence="5">
    <location>
        <begin position="737"/>
        <end position="788"/>
    </location>
</feature>
<dbReference type="CDD" id="cd22670">
    <property type="entry name" value="FHA_MEK1-like"/>
    <property type="match status" value="1"/>
</dbReference>
<feature type="region of interest" description="Disordered" evidence="5">
    <location>
        <begin position="1"/>
        <end position="24"/>
    </location>
</feature>
<accession>A0A0D2H4W2</accession>
<evidence type="ECO:0000259" key="6">
    <source>
        <dbReference type="PROSITE" id="PS50006"/>
    </source>
</evidence>
<evidence type="ECO:0000259" key="7">
    <source>
        <dbReference type="PROSITE" id="PS50011"/>
    </source>
</evidence>
<dbReference type="GeneID" id="27713326"/>
<proteinExistence type="inferred from homology"/>
<feature type="region of interest" description="Disordered" evidence="5">
    <location>
        <begin position="587"/>
        <end position="683"/>
    </location>
</feature>
<dbReference type="VEuPathDB" id="FungiDB:Z520_07580"/>
<dbReference type="InterPro" id="IPR008984">
    <property type="entry name" value="SMAD_FHA_dom_sf"/>
</dbReference>
<evidence type="ECO:0000256" key="4">
    <source>
        <dbReference type="PROSITE-ProRule" id="PRU10141"/>
    </source>
</evidence>
<evidence type="ECO:0000256" key="5">
    <source>
        <dbReference type="SAM" id="MobiDB-lite"/>
    </source>
</evidence>
<dbReference type="InterPro" id="IPR008271">
    <property type="entry name" value="Ser/Thr_kinase_AS"/>
</dbReference>
<dbReference type="EMBL" id="KN848076">
    <property type="protein sequence ID" value="KIX96860.1"/>
    <property type="molecule type" value="Genomic_DNA"/>
</dbReference>
<keyword evidence="2 4" id="KW-0547">Nucleotide-binding</keyword>
<dbReference type="GO" id="GO:0005524">
    <property type="term" value="F:ATP binding"/>
    <property type="evidence" value="ECO:0007669"/>
    <property type="project" value="UniProtKB-UniRule"/>
</dbReference>
<dbReference type="Pfam" id="PF00069">
    <property type="entry name" value="Pkinase"/>
    <property type="match status" value="1"/>
</dbReference>
<feature type="compositionally biased region" description="Basic residues" evidence="5">
    <location>
        <begin position="778"/>
        <end position="788"/>
    </location>
</feature>
<dbReference type="AlphaFoldDB" id="A0A0D2H4W2"/>
<feature type="compositionally biased region" description="Polar residues" evidence="5">
    <location>
        <begin position="623"/>
        <end position="638"/>
    </location>
</feature>
<reference evidence="8 9" key="1">
    <citation type="submission" date="2015-01" db="EMBL/GenBank/DDBJ databases">
        <title>The Genome Sequence of Fonsecaea multimorphosa CBS 102226.</title>
        <authorList>
            <consortium name="The Broad Institute Genomics Platform"/>
            <person name="Cuomo C."/>
            <person name="de Hoog S."/>
            <person name="Gorbushina A."/>
            <person name="Stielow B."/>
            <person name="Teixiera M."/>
            <person name="Abouelleil A."/>
            <person name="Chapman S.B."/>
            <person name="Priest M."/>
            <person name="Young S.K."/>
            <person name="Wortman J."/>
            <person name="Nusbaum C."/>
            <person name="Birren B."/>
        </authorList>
    </citation>
    <scope>NUCLEOTIDE SEQUENCE [LARGE SCALE GENOMIC DNA]</scope>
    <source>
        <strain evidence="8 9">CBS 102226</strain>
    </source>
</reference>
<evidence type="ECO:0008006" key="10">
    <source>
        <dbReference type="Google" id="ProtNLM"/>
    </source>
</evidence>
<sequence length="873" mass="97901">MSTLPSSGVRRMGSGLGSSSRPTPAGILIHKDQKGKILGSGFKIVVVLDSSLVRTKSFGLGKYSPNSQYVLNDPYVSKRHVRIYTVVYENDEPCEIATLVYAEDLSQNGTFWNGSLIGKGNGGFLLSDTDVLRLSRRTYLIFAATVGGTTGEAFDHTQELEMAKFGKEYNLTDRLLGAGTFGRVFMAIDQMTRRQVACKVVDLRKLGSRSLIQFGRPEQPAPPDEVNSIAQKLKVKAWSNQLKRENALERKLCAYYREVEILASLSHPNIVGIEKVYITDNTIYIMQELVTAGDLFSYIELKNGKLLEVEAAVIVRQILVALRFLHSKNIVHRDIKPDNVLMTSLAAGCRVVLTDFGAARRIESKLCRMLSIIGTREYAAPEILGYARIKVERERPGYTRAVDMWAVGCVSVVLLTGGLAFCDPLTSTYSERLARECNLQFLRQSKEWQAVRQRPREFVEQLLLLDEDARMTAEEALAHSWFTNESHKNDFEDLYQRTIRHWQPRTPKSQVVEWRDSGSMRNLLCSLGVLEAKRSNSRTYSPIEPPYKPFPRNMHLGIWPRRDPNRRLSEEVLTAAAKWSPRSGDLLRREARCSSPGARVPKSELTDARTMSTSKNPRAASEPPQNRLPSQSQRMQTDTDLESFQKKGIKEHNQYIPPRFDIDELSSRTPMPQNRRVPLDGRSRLSLSAISSSPESSVPDNLSGSRFQSAATFDVFSAKNVLPESPTTQRIFRNVVNSNQNSSTAESDDKSTEIITSPPRRHGGLKRRVSTHLATPKPTKKKKCHRRGSIFELAEDSDTEDDARSRCRSSRRSIFDLADDNDENSTGNENGDNSNRAADRGGSRVQRPPLVHRPKKAAGASAPASTLKLYLPR</sequence>
<feature type="compositionally biased region" description="Basic residues" evidence="5">
    <location>
        <begin position="759"/>
        <end position="770"/>
    </location>
</feature>
<dbReference type="PROSITE" id="PS00107">
    <property type="entry name" value="PROTEIN_KINASE_ATP"/>
    <property type="match status" value="1"/>
</dbReference>
<dbReference type="PANTHER" id="PTHR24347">
    <property type="entry name" value="SERINE/THREONINE-PROTEIN KINASE"/>
    <property type="match status" value="1"/>
</dbReference>
<dbReference type="PROSITE" id="PS50011">
    <property type="entry name" value="PROTEIN_KINASE_DOM"/>
    <property type="match status" value="1"/>
</dbReference>
<dbReference type="GO" id="GO:0004672">
    <property type="term" value="F:protein kinase activity"/>
    <property type="evidence" value="ECO:0007669"/>
    <property type="project" value="InterPro"/>
</dbReference>
<feature type="region of interest" description="Disordered" evidence="5">
    <location>
        <begin position="818"/>
        <end position="873"/>
    </location>
</feature>
<feature type="compositionally biased region" description="Low complexity" evidence="5">
    <location>
        <begin position="1"/>
        <end position="21"/>
    </location>
</feature>
<feature type="domain" description="FHA" evidence="6">
    <location>
        <begin position="58"/>
        <end position="117"/>
    </location>
</feature>
<dbReference type="PROSITE" id="PS00108">
    <property type="entry name" value="PROTEIN_KINASE_ST"/>
    <property type="match status" value="1"/>
</dbReference>
<dbReference type="OrthoDB" id="74764at2759"/>
<dbReference type="SUPFAM" id="SSF49879">
    <property type="entry name" value="SMAD/FHA domain"/>
    <property type="match status" value="1"/>
</dbReference>
<dbReference type="SMART" id="SM00220">
    <property type="entry name" value="S_TKc"/>
    <property type="match status" value="1"/>
</dbReference>
<dbReference type="InterPro" id="IPR000719">
    <property type="entry name" value="Prot_kinase_dom"/>
</dbReference>
<protein>
    <recommendedName>
        <fullName evidence="10">Protein kinase domain-containing protein</fullName>
    </recommendedName>
</protein>
<dbReference type="Gene3D" id="2.60.200.20">
    <property type="match status" value="1"/>
</dbReference>
<dbReference type="Gene3D" id="3.30.200.20">
    <property type="entry name" value="Phosphorylase Kinase, domain 1"/>
    <property type="match status" value="1"/>
</dbReference>
<feature type="binding site" evidence="4">
    <location>
        <position position="199"/>
    </location>
    <ligand>
        <name>ATP</name>
        <dbReference type="ChEBI" id="CHEBI:30616"/>
    </ligand>
</feature>
<comment type="similarity">
    <text evidence="1">Belongs to the protein kinase superfamily. CAMK Ser/Thr protein kinase family. CHEK2 subfamily.</text>
</comment>
<name>A0A0D2H4W2_9EURO</name>
<keyword evidence="9" id="KW-1185">Reference proteome</keyword>
<dbReference type="Pfam" id="PF00498">
    <property type="entry name" value="FHA"/>
    <property type="match status" value="1"/>
</dbReference>
<feature type="domain" description="Protein kinase" evidence="7">
    <location>
        <begin position="170"/>
        <end position="482"/>
    </location>
</feature>
<dbReference type="Gene3D" id="1.10.510.10">
    <property type="entry name" value="Transferase(Phosphotransferase) domain 1"/>
    <property type="match status" value="1"/>
</dbReference>
<dbReference type="SMART" id="SM00240">
    <property type="entry name" value="FHA"/>
    <property type="match status" value="1"/>
</dbReference>
<dbReference type="InterPro" id="IPR000253">
    <property type="entry name" value="FHA_dom"/>
</dbReference>
<evidence type="ECO:0000256" key="1">
    <source>
        <dbReference type="ARBA" id="ARBA00005575"/>
    </source>
</evidence>
<evidence type="ECO:0000313" key="8">
    <source>
        <dbReference type="EMBL" id="KIX96860.1"/>
    </source>
</evidence>
<evidence type="ECO:0000256" key="2">
    <source>
        <dbReference type="ARBA" id="ARBA00022741"/>
    </source>
</evidence>
<evidence type="ECO:0000313" key="9">
    <source>
        <dbReference type="Proteomes" id="UP000053411"/>
    </source>
</evidence>
<dbReference type="Proteomes" id="UP000053411">
    <property type="component" value="Unassembled WGS sequence"/>
</dbReference>
<dbReference type="InterPro" id="IPR017441">
    <property type="entry name" value="Protein_kinase_ATP_BS"/>
</dbReference>